<dbReference type="Gene3D" id="2.30.29.240">
    <property type="match status" value="1"/>
</dbReference>
<dbReference type="SUPFAM" id="SSF50729">
    <property type="entry name" value="PH domain-like"/>
    <property type="match status" value="1"/>
</dbReference>
<dbReference type="Proteomes" id="UP000050525">
    <property type="component" value="Unassembled WGS sequence"/>
</dbReference>
<proteinExistence type="predicted"/>
<evidence type="ECO:0000259" key="1">
    <source>
        <dbReference type="Pfam" id="PF17787"/>
    </source>
</evidence>
<organism evidence="2 3">
    <name type="scientific">Alligator mississippiensis</name>
    <name type="common">American alligator</name>
    <dbReference type="NCBI Taxonomy" id="8496"/>
    <lineage>
        <taxon>Eukaryota</taxon>
        <taxon>Metazoa</taxon>
        <taxon>Chordata</taxon>
        <taxon>Craniata</taxon>
        <taxon>Vertebrata</taxon>
        <taxon>Euteleostomi</taxon>
        <taxon>Archelosauria</taxon>
        <taxon>Archosauria</taxon>
        <taxon>Crocodylia</taxon>
        <taxon>Alligatoridae</taxon>
        <taxon>Alligatorinae</taxon>
        <taxon>Alligator</taxon>
    </lineage>
</organism>
<reference evidence="2 3" key="1">
    <citation type="journal article" date="2012" name="Genome Biol.">
        <title>Sequencing three crocodilian genomes to illuminate the evolution of archosaurs and amniotes.</title>
        <authorList>
            <person name="St John J.A."/>
            <person name="Braun E.L."/>
            <person name="Isberg S.R."/>
            <person name="Miles L.G."/>
            <person name="Chong A.Y."/>
            <person name="Gongora J."/>
            <person name="Dalzell P."/>
            <person name="Moran C."/>
            <person name="Bed'hom B."/>
            <person name="Abzhanov A."/>
            <person name="Burgess S.C."/>
            <person name="Cooksey A.M."/>
            <person name="Castoe T.A."/>
            <person name="Crawford N.G."/>
            <person name="Densmore L.D."/>
            <person name="Drew J.C."/>
            <person name="Edwards S.V."/>
            <person name="Faircloth B.C."/>
            <person name="Fujita M.K."/>
            <person name="Greenwold M.J."/>
            <person name="Hoffmann F.G."/>
            <person name="Howard J.M."/>
            <person name="Iguchi T."/>
            <person name="Janes D.E."/>
            <person name="Khan S.Y."/>
            <person name="Kohno S."/>
            <person name="de Koning A.J."/>
            <person name="Lance S.L."/>
            <person name="McCarthy F.M."/>
            <person name="McCormack J.E."/>
            <person name="Merchant M.E."/>
            <person name="Peterson D.G."/>
            <person name="Pollock D.D."/>
            <person name="Pourmand N."/>
            <person name="Raney B.J."/>
            <person name="Roessler K.A."/>
            <person name="Sanford J.R."/>
            <person name="Sawyer R.H."/>
            <person name="Schmidt C.J."/>
            <person name="Triplett E.W."/>
            <person name="Tuberville T.D."/>
            <person name="Venegas-Anaya M."/>
            <person name="Howard J.T."/>
            <person name="Jarvis E.D."/>
            <person name="Guillette L.J.Jr."/>
            <person name="Glenn T.C."/>
            <person name="Green R.E."/>
            <person name="Ray D.A."/>
        </authorList>
    </citation>
    <scope>NUCLEOTIDE SEQUENCE [LARGE SCALE GENOMIC DNA]</scope>
    <source>
        <strain evidence="2">KSC_2009_1</strain>
    </source>
</reference>
<gene>
    <name evidence="2" type="ORF">Y1Q_0015759</name>
</gene>
<comment type="caution">
    <text evidence="2">The sequence shown here is derived from an EMBL/GenBank/DDBJ whole genome shotgun (WGS) entry which is preliminary data.</text>
</comment>
<feature type="domain" description="PLC-beta PH" evidence="1">
    <location>
        <begin position="18"/>
        <end position="56"/>
    </location>
</feature>
<protein>
    <recommendedName>
        <fullName evidence="1">PLC-beta PH domain-containing protein</fullName>
    </recommendedName>
</protein>
<dbReference type="InterPro" id="IPR037862">
    <property type="entry name" value="PLC-beta_PH"/>
</dbReference>
<evidence type="ECO:0000313" key="3">
    <source>
        <dbReference type="Proteomes" id="UP000050525"/>
    </source>
</evidence>
<name>A0A151PCE6_ALLMI</name>
<accession>A0A151PCE6</accession>
<dbReference type="AlphaFoldDB" id="A0A151PCE6"/>
<dbReference type="Pfam" id="PF17787">
    <property type="entry name" value="PH_14"/>
    <property type="match status" value="1"/>
</dbReference>
<keyword evidence="3" id="KW-1185">Reference proteome</keyword>
<dbReference type="EMBL" id="AKHW03000489">
    <property type="protein sequence ID" value="KYO46761.1"/>
    <property type="molecule type" value="Genomic_DNA"/>
</dbReference>
<sequence>MAGARPGVHALQLEPPRVPEILQRGSKFIRWDEEPPTRTPVTLRVDTHGFFLYWTGPNMVGRGWGVSAPPW</sequence>
<evidence type="ECO:0000313" key="2">
    <source>
        <dbReference type="EMBL" id="KYO46761.1"/>
    </source>
</evidence>
<dbReference type="STRING" id="8496.A0A151PCE6"/>